<proteinExistence type="predicted"/>
<dbReference type="AlphaFoldDB" id="A0A2T1FRN9"/>
<evidence type="ECO:0000313" key="3">
    <source>
        <dbReference type="Proteomes" id="UP000238937"/>
    </source>
</evidence>
<keyword evidence="1" id="KW-0812">Transmembrane</keyword>
<sequence length="238" mass="26382">MYDEDELSWEAPSRFPGKPLKDLTNLETRINEESKLLNEAVSVNRLDKDDPIFEVLEAVKVLRTRVDGLNNSIGMFGDSLPKQLNEVMLLQGRTIENRIGSSVCQYLQQQSKPQVDIAPIVKIINDSDRDSQVQLERQTQNLSRIALTPQKIPPLLYGIVGGLGLLSLIASAVTYKTVDDKVKVAEWVNSADGKLAKQIVIANSGLLTEQCRASTKKLKQPVVIQGIESKKVCYVAIP</sequence>
<comment type="caution">
    <text evidence="2">The sequence shown here is derived from an EMBL/GenBank/DDBJ whole genome shotgun (WGS) entry which is preliminary data.</text>
</comment>
<name>A0A2T1FRN9_9CYAN</name>
<feature type="transmembrane region" description="Helical" evidence="1">
    <location>
        <begin position="155"/>
        <end position="175"/>
    </location>
</feature>
<accession>A0A2T1FRN9</accession>
<reference evidence="2 3" key="1">
    <citation type="submission" date="2018-03" db="EMBL/GenBank/DDBJ databases">
        <title>The ancient ancestry and fast evolution of plastids.</title>
        <authorList>
            <person name="Moore K.R."/>
            <person name="Magnabosco C."/>
            <person name="Momper L."/>
            <person name="Gold D.A."/>
            <person name="Bosak T."/>
            <person name="Fournier G.P."/>
        </authorList>
    </citation>
    <scope>NUCLEOTIDE SEQUENCE [LARGE SCALE GENOMIC DNA]</scope>
    <source>
        <strain evidence="2 3">CCALA 037</strain>
    </source>
</reference>
<dbReference type="EMBL" id="PVWO01000456">
    <property type="protein sequence ID" value="PSB47630.1"/>
    <property type="molecule type" value="Genomic_DNA"/>
</dbReference>
<keyword evidence="1" id="KW-1133">Transmembrane helix</keyword>
<dbReference type="Proteomes" id="UP000238937">
    <property type="component" value="Unassembled WGS sequence"/>
</dbReference>
<protein>
    <submittedName>
        <fullName evidence="2">Uncharacterized protein</fullName>
    </submittedName>
</protein>
<gene>
    <name evidence="2" type="ORF">C7B77_24230</name>
</gene>
<keyword evidence="1" id="KW-0472">Membrane</keyword>
<evidence type="ECO:0000256" key="1">
    <source>
        <dbReference type="SAM" id="Phobius"/>
    </source>
</evidence>
<dbReference type="RefSeq" id="WP_106310964.1">
    <property type="nucleotide sequence ID" value="NZ_PVWO01000456.1"/>
</dbReference>
<organism evidence="2 3">
    <name type="scientific">Chamaesiphon polymorphus CCALA 037</name>
    <dbReference type="NCBI Taxonomy" id="2107692"/>
    <lineage>
        <taxon>Bacteria</taxon>
        <taxon>Bacillati</taxon>
        <taxon>Cyanobacteriota</taxon>
        <taxon>Cyanophyceae</taxon>
        <taxon>Gomontiellales</taxon>
        <taxon>Chamaesiphonaceae</taxon>
        <taxon>Chamaesiphon</taxon>
    </lineage>
</organism>
<evidence type="ECO:0000313" key="2">
    <source>
        <dbReference type="EMBL" id="PSB47630.1"/>
    </source>
</evidence>
<keyword evidence="3" id="KW-1185">Reference proteome</keyword>